<protein>
    <submittedName>
        <fullName evidence="1">Uncharacterized protein</fullName>
    </submittedName>
</protein>
<proteinExistence type="predicted"/>
<dbReference type="Proteomes" id="UP001190700">
    <property type="component" value="Unassembled WGS sequence"/>
</dbReference>
<dbReference type="AlphaFoldDB" id="A0AAE0LLZ4"/>
<comment type="caution">
    <text evidence="1">The sequence shown here is derived from an EMBL/GenBank/DDBJ whole genome shotgun (WGS) entry which is preliminary data.</text>
</comment>
<gene>
    <name evidence="1" type="ORF">CYMTET_2874</name>
</gene>
<sequence length="384" mass="44565">MHILSNALSTTKPSFDFLESTKKVNINYVAEDDPFYSFFDRHSALTHMTSFAAEVTNNLAVLCVAEASNVRLRFFIDLFVERGYAKYDDNGHHLICPNKRKKSGALAMWSDVLNLNGARFVFNCTVRRRIDRNFVNFVQSMKNTLSSTDVRNMKIVVTNQIVQEMRTTNTTLEVAQRWLDTICESERDETYAAMKTSIEDARRYVFLPDADHAHADALVKDFIQNFSTRVGTLSRLDGNQEIKRCYREILLSNPFISTSHRVLRSFFYSRNEPLVFLRMFGLDLLHRANQLYETKRGSTITRLTLADCKKDQLMMYHKLIESLKVDESMVDAARFKFLITDITITGVNERSYETIMSTMQREFDALRSEEKDRAHHEGRFVELV</sequence>
<evidence type="ECO:0000313" key="1">
    <source>
        <dbReference type="EMBL" id="KAK3289745.1"/>
    </source>
</evidence>
<dbReference type="EMBL" id="LGRX02000048">
    <property type="protein sequence ID" value="KAK3289745.1"/>
    <property type="molecule type" value="Genomic_DNA"/>
</dbReference>
<reference evidence="1 2" key="1">
    <citation type="journal article" date="2015" name="Genome Biol. Evol.">
        <title>Comparative Genomics of a Bacterivorous Green Alga Reveals Evolutionary Causalities and Consequences of Phago-Mixotrophic Mode of Nutrition.</title>
        <authorList>
            <person name="Burns J.A."/>
            <person name="Paasch A."/>
            <person name="Narechania A."/>
            <person name="Kim E."/>
        </authorList>
    </citation>
    <scope>NUCLEOTIDE SEQUENCE [LARGE SCALE GENOMIC DNA]</scope>
    <source>
        <strain evidence="1 2">PLY_AMNH</strain>
    </source>
</reference>
<evidence type="ECO:0000313" key="2">
    <source>
        <dbReference type="Proteomes" id="UP001190700"/>
    </source>
</evidence>
<organism evidence="1 2">
    <name type="scientific">Cymbomonas tetramitiformis</name>
    <dbReference type="NCBI Taxonomy" id="36881"/>
    <lineage>
        <taxon>Eukaryota</taxon>
        <taxon>Viridiplantae</taxon>
        <taxon>Chlorophyta</taxon>
        <taxon>Pyramimonadophyceae</taxon>
        <taxon>Pyramimonadales</taxon>
        <taxon>Pyramimonadaceae</taxon>
        <taxon>Cymbomonas</taxon>
    </lineage>
</organism>
<name>A0AAE0LLZ4_9CHLO</name>
<keyword evidence="2" id="KW-1185">Reference proteome</keyword>
<accession>A0AAE0LLZ4</accession>